<gene>
    <name evidence="3" type="ORF">K4G66_07905</name>
</gene>
<keyword evidence="1" id="KW-0812">Transmembrane</keyword>
<dbReference type="AlphaFoldDB" id="A0AA49GTC1"/>
<sequence>MHFYDGHFWGMHLIWWVVWVILLIWIFLTPWDLPGQRIRKETPLNLLKKRYAKGEITKEEFEEIKRDLQK</sequence>
<feature type="transmembrane region" description="Helical" evidence="1">
    <location>
        <begin position="13"/>
        <end position="31"/>
    </location>
</feature>
<feature type="domain" description="SHOCT" evidence="2">
    <location>
        <begin position="43"/>
        <end position="68"/>
    </location>
</feature>
<name>A0AA49GTC1_9BACT</name>
<dbReference type="EMBL" id="CP120682">
    <property type="protein sequence ID" value="WKN38625.1"/>
    <property type="molecule type" value="Genomic_DNA"/>
</dbReference>
<evidence type="ECO:0000256" key="1">
    <source>
        <dbReference type="SAM" id="Phobius"/>
    </source>
</evidence>
<dbReference type="InterPro" id="IPR018649">
    <property type="entry name" value="SHOCT"/>
</dbReference>
<accession>A0AA49GTC1</accession>
<reference evidence="3" key="2">
    <citation type="journal article" date="2024" name="Antonie Van Leeuwenhoek">
        <title>Roseihalotalea indica gen. nov., sp. nov., a halophilic Bacteroidetes from mesopelagic Southwest Indian Ocean with higher carbohydrate metabolic potential.</title>
        <authorList>
            <person name="Chen B."/>
            <person name="Zhang M."/>
            <person name="Lin D."/>
            <person name="Ye J."/>
            <person name="Tang K."/>
        </authorList>
    </citation>
    <scope>NUCLEOTIDE SEQUENCE</scope>
    <source>
        <strain evidence="3">TK19036</strain>
    </source>
</reference>
<organism evidence="3">
    <name type="scientific">Roseihalotalea indica</name>
    <dbReference type="NCBI Taxonomy" id="2867963"/>
    <lineage>
        <taxon>Bacteria</taxon>
        <taxon>Pseudomonadati</taxon>
        <taxon>Bacteroidota</taxon>
        <taxon>Cytophagia</taxon>
        <taxon>Cytophagales</taxon>
        <taxon>Catalimonadaceae</taxon>
        <taxon>Roseihalotalea</taxon>
    </lineage>
</organism>
<keyword evidence="1" id="KW-0472">Membrane</keyword>
<dbReference type="Pfam" id="PF09851">
    <property type="entry name" value="SHOCT"/>
    <property type="match status" value="1"/>
</dbReference>
<evidence type="ECO:0000259" key="2">
    <source>
        <dbReference type="Pfam" id="PF09851"/>
    </source>
</evidence>
<protein>
    <submittedName>
        <fullName evidence="3">SHOCT domain-containing protein</fullName>
    </submittedName>
</protein>
<keyword evidence="1" id="KW-1133">Transmembrane helix</keyword>
<evidence type="ECO:0000313" key="3">
    <source>
        <dbReference type="EMBL" id="WKN38625.1"/>
    </source>
</evidence>
<reference evidence="3" key="1">
    <citation type="journal article" date="2023" name="Comput. Struct. Biotechnol. J.">
        <title>Discovery of a novel marine Bacteroidetes with a rich repertoire of carbohydrate-active enzymes.</title>
        <authorList>
            <person name="Chen B."/>
            <person name="Liu G."/>
            <person name="Chen Q."/>
            <person name="Wang H."/>
            <person name="Liu L."/>
            <person name="Tang K."/>
        </authorList>
    </citation>
    <scope>NUCLEOTIDE SEQUENCE</scope>
    <source>
        <strain evidence="3">TK19036</strain>
    </source>
</reference>
<proteinExistence type="predicted"/>